<dbReference type="PROSITE" id="PS50887">
    <property type="entry name" value="GGDEF"/>
    <property type="match status" value="1"/>
</dbReference>
<dbReference type="AlphaFoldDB" id="A0A1C3WV90"/>
<dbReference type="OrthoDB" id="9812260at2"/>
<evidence type="ECO:0000256" key="3">
    <source>
        <dbReference type="SAM" id="Phobius"/>
    </source>
</evidence>
<evidence type="ECO:0000256" key="2">
    <source>
        <dbReference type="ARBA" id="ARBA00034247"/>
    </source>
</evidence>
<evidence type="ECO:0000313" key="7">
    <source>
        <dbReference type="Proteomes" id="UP000199205"/>
    </source>
</evidence>
<feature type="domain" description="GGDEF" evidence="5">
    <location>
        <begin position="443"/>
        <end position="576"/>
    </location>
</feature>
<keyword evidence="3" id="KW-0812">Transmembrane</keyword>
<protein>
    <recommendedName>
        <fullName evidence="1">diguanylate cyclase</fullName>
        <ecNumber evidence="1">2.7.7.65</ecNumber>
    </recommendedName>
</protein>
<organism evidence="6 7">
    <name type="scientific">Rhizobium lusitanum</name>
    <dbReference type="NCBI Taxonomy" id="293958"/>
    <lineage>
        <taxon>Bacteria</taxon>
        <taxon>Pseudomonadati</taxon>
        <taxon>Pseudomonadota</taxon>
        <taxon>Alphaproteobacteria</taxon>
        <taxon>Hyphomicrobiales</taxon>
        <taxon>Rhizobiaceae</taxon>
        <taxon>Rhizobium/Agrobacterium group</taxon>
        <taxon>Rhizobium</taxon>
    </lineage>
</organism>
<evidence type="ECO:0000256" key="1">
    <source>
        <dbReference type="ARBA" id="ARBA00012528"/>
    </source>
</evidence>
<dbReference type="InterPro" id="IPR050469">
    <property type="entry name" value="Diguanylate_Cyclase"/>
</dbReference>
<dbReference type="InterPro" id="IPR043128">
    <property type="entry name" value="Rev_trsase/Diguanyl_cyclase"/>
</dbReference>
<dbReference type="PANTHER" id="PTHR45138:SF9">
    <property type="entry name" value="DIGUANYLATE CYCLASE DGCM-RELATED"/>
    <property type="match status" value="1"/>
</dbReference>
<feature type="transmembrane region" description="Helical" evidence="3">
    <location>
        <begin position="320"/>
        <end position="342"/>
    </location>
</feature>
<sequence>MSRLRIQQLQWNGAIAVIMVCLMMAGSTIAFSLSDYIHYKRGVTEFKRFDAALRAAATISKERGPANSLMGASEEQQPQFAAALKASRGDTDVDIAKIETIFRTEIDASPEMSSAFMAVKAQLEAGRKAVDAVAAIPRDERSGTQIAEAIQTMSRAADRAQDYRDVAGRLIIAQAPQTGAEVMLTSMAGTLRERAGRLGSYVVMMLASQGQARSHYRAEFDNELNRLFEVNALLKTYAPSTLHSQAIAQLLDQVTVNYFAGSLPYAQQVAFELNGGNPPTAGEFTQKYVPGMKSTETLRELIEETALTSLEESQQKALRAMLISALLAVTAISVVAGLAYALRRSLFQPMLAAIRQIDDIAAGDLSEPEAMPHAGREVREMFLRLNILREQQRFKRHLEMERKSMTEELKRLSQTDALTGLLNRRALSEAVEELLAAPRSGFRGFGIVMFDIDHFKSINDRYGHAVGDVVLQRTAQILSPCLRPGDLFARYGGEEFIIILGDATEAVAQATAERLRAALAHAVISEEHGLRATASFGVGWRAECALGAWEELAGVADRRLYQAKRSGRNMVYSSDMPETAAAVSTVGTSRRSAGGPDAA</sequence>
<dbReference type="NCBIfam" id="TIGR00254">
    <property type="entry name" value="GGDEF"/>
    <property type="match status" value="1"/>
</dbReference>
<accession>A0A1C3WV90</accession>
<dbReference type="CDD" id="cd01949">
    <property type="entry name" value="GGDEF"/>
    <property type="match status" value="1"/>
</dbReference>
<keyword evidence="3" id="KW-1133">Transmembrane helix</keyword>
<dbReference type="EMBL" id="FMAF01000018">
    <property type="protein sequence ID" value="SCB43947.1"/>
    <property type="molecule type" value="Genomic_DNA"/>
</dbReference>
<feature type="domain" description="HAMP" evidence="4">
    <location>
        <begin position="344"/>
        <end position="397"/>
    </location>
</feature>
<dbReference type="SUPFAM" id="SSF55073">
    <property type="entry name" value="Nucleotide cyclase"/>
    <property type="match status" value="1"/>
</dbReference>
<dbReference type="GO" id="GO:0052621">
    <property type="term" value="F:diguanylate cyclase activity"/>
    <property type="evidence" value="ECO:0007669"/>
    <property type="project" value="UniProtKB-EC"/>
</dbReference>
<keyword evidence="3" id="KW-0472">Membrane</keyword>
<dbReference type="InterPro" id="IPR003660">
    <property type="entry name" value="HAMP_dom"/>
</dbReference>
<dbReference type="PANTHER" id="PTHR45138">
    <property type="entry name" value="REGULATORY COMPONENTS OF SENSORY TRANSDUCTION SYSTEM"/>
    <property type="match status" value="1"/>
</dbReference>
<dbReference type="Gene3D" id="3.30.70.270">
    <property type="match status" value="1"/>
</dbReference>
<dbReference type="Proteomes" id="UP000199205">
    <property type="component" value="Unassembled WGS sequence"/>
</dbReference>
<gene>
    <name evidence="6" type="ORF">GA0061101_11818</name>
</gene>
<feature type="transmembrane region" description="Helical" evidence="3">
    <location>
        <begin position="12"/>
        <end position="33"/>
    </location>
</feature>
<reference evidence="6 7" key="1">
    <citation type="submission" date="2016-08" db="EMBL/GenBank/DDBJ databases">
        <authorList>
            <person name="Seilhamer J.J."/>
        </authorList>
    </citation>
    <scope>NUCLEOTIDE SEQUENCE [LARGE SCALE GENOMIC DNA]</scope>
    <source>
        <strain evidence="6 7">P1-7</strain>
    </source>
</reference>
<dbReference type="RefSeq" id="WP_141694122.1">
    <property type="nucleotide sequence ID" value="NZ_FMAF01000018.1"/>
</dbReference>
<dbReference type="InterPro" id="IPR029787">
    <property type="entry name" value="Nucleotide_cyclase"/>
</dbReference>
<dbReference type="GO" id="GO:0016020">
    <property type="term" value="C:membrane"/>
    <property type="evidence" value="ECO:0007669"/>
    <property type="project" value="InterPro"/>
</dbReference>
<dbReference type="Pfam" id="PF00990">
    <property type="entry name" value="GGDEF"/>
    <property type="match status" value="1"/>
</dbReference>
<dbReference type="PROSITE" id="PS50885">
    <property type="entry name" value="HAMP"/>
    <property type="match status" value="1"/>
</dbReference>
<proteinExistence type="predicted"/>
<dbReference type="FunFam" id="3.30.70.270:FF:000001">
    <property type="entry name" value="Diguanylate cyclase domain protein"/>
    <property type="match status" value="1"/>
</dbReference>
<comment type="catalytic activity">
    <reaction evidence="2">
        <text>2 GTP = 3',3'-c-di-GMP + 2 diphosphate</text>
        <dbReference type="Rhea" id="RHEA:24898"/>
        <dbReference type="ChEBI" id="CHEBI:33019"/>
        <dbReference type="ChEBI" id="CHEBI:37565"/>
        <dbReference type="ChEBI" id="CHEBI:58805"/>
        <dbReference type="EC" id="2.7.7.65"/>
    </reaction>
</comment>
<dbReference type="Gene3D" id="6.10.340.10">
    <property type="match status" value="1"/>
</dbReference>
<dbReference type="InterPro" id="IPR000160">
    <property type="entry name" value="GGDEF_dom"/>
</dbReference>
<evidence type="ECO:0000259" key="4">
    <source>
        <dbReference type="PROSITE" id="PS50885"/>
    </source>
</evidence>
<evidence type="ECO:0000259" key="5">
    <source>
        <dbReference type="PROSITE" id="PS50887"/>
    </source>
</evidence>
<dbReference type="SMART" id="SM00267">
    <property type="entry name" value="GGDEF"/>
    <property type="match status" value="1"/>
</dbReference>
<dbReference type="GO" id="GO:0007165">
    <property type="term" value="P:signal transduction"/>
    <property type="evidence" value="ECO:0007669"/>
    <property type="project" value="InterPro"/>
</dbReference>
<name>A0A1C3WV90_9HYPH</name>
<evidence type="ECO:0000313" key="6">
    <source>
        <dbReference type="EMBL" id="SCB43947.1"/>
    </source>
</evidence>
<dbReference type="EC" id="2.7.7.65" evidence="1"/>